<evidence type="ECO:0000313" key="2">
    <source>
        <dbReference type="Proteomes" id="UP000799441"/>
    </source>
</evidence>
<dbReference type="Proteomes" id="UP000799441">
    <property type="component" value="Unassembled WGS sequence"/>
</dbReference>
<sequence>MGRVAGKADKQRHRSFAWTSPSLTSLLVRPGWRERTHIHRSAGPQMQSSDQPLPADIAEHRRQSRRRRQQGVWEKHSRQSWWLQSPVSDLSCATVSTITYRLPDWAAGALGRRGWQWEWKWQCHATRHLARRHTEDSSNTPSCSITPGRWPCLAPEGVRLALHMYVTCSRRQWRGSSFLIYRLQTTEA</sequence>
<reference evidence="1" key="1">
    <citation type="journal article" date="2020" name="Stud. Mycol.">
        <title>101 Dothideomycetes genomes: a test case for predicting lifestyles and emergence of pathogens.</title>
        <authorList>
            <person name="Haridas S."/>
            <person name="Albert R."/>
            <person name="Binder M."/>
            <person name="Bloem J."/>
            <person name="Labutti K."/>
            <person name="Salamov A."/>
            <person name="Andreopoulos B."/>
            <person name="Baker S."/>
            <person name="Barry K."/>
            <person name="Bills G."/>
            <person name="Bluhm B."/>
            <person name="Cannon C."/>
            <person name="Castanera R."/>
            <person name="Culley D."/>
            <person name="Daum C."/>
            <person name="Ezra D."/>
            <person name="Gonzalez J."/>
            <person name="Henrissat B."/>
            <person name="Kuo A."/>
            <person name="Liang C."/>
            <person name="Lipzen A."/>
            <person name="Lutzoni F."/>
            <person name="Magnuson J."/>
            <person name="Mondo S."/>
            <person name="Nolan M."/>
            <person name="Ohm R."/>
            <person name="Pangilinan J."/>
            <person name="Park H.-J."/>
            <person name="Ramirez L."/>
            <person name="Alfaro M."/>
            <person name="Sun H."/>
            <person name="Tritt A."/>
            <person name="Yoshinaga Y."/>
            <person name="Zwiers L.-H."/>
            <person name="Turgeon B."/>
            <person name="Goodwin S."/>
            <person name="Spatafora J."/>
            <person name="Crous P."/>
            <person name="Grigoriev I."/>
        </authorList>
    </citation>
    <scope>NUCLEOTIDE SEQUENCE</scope>
    <source>
        <strain evidence="1">CBS 116435</strain>
    </source>
</reference>
<protein>
    <submittedName>
        <fullName evidence="1">Uncharacterized protein</fullName>
    </submittedName>
</protein>
<organism evidence="1 2">
    <name type="scientific">Polychaeton citri CBS 116435</name>
    <dbReference type="NCBI Taxonomy" id="1314669"/>
    <lineage>
        <taxon>Eukaryota</taxon>
        <taxon>Fungi</taxon>
        <taxon>Dikarya</taxon>
        <taxon>Ascomycota</taxon>
        <taxon>Pezizomycotina</taxon>
        <taxon>Dothideomycetes</taxon>
        <taxon>Dothideomycetidae</taxon>
        <taxon>Capnodiales</taxon>
        <taxon>Capnodiaceae</taxon>
        <taxon>Polychaeton</taxon>
    </lineage>
</organism>
<proteinExistence type="predicted"/>
<dbReference type="AlphaFoldDB" id="A0A9P4QFD0"/>
<name>A0A9P4QFD0_9PEZI</name>
<gene>
    <name evidence="1" type="ORF">K431DRAFT_16639</name>
</gene>
<keyword evidence="2" id="KW-1185">Reference proteome</keyword>
<dbReference type="EMBL" id="MU003775">
    <property type="protein sequence ID" value="KAF2723682.1"/>
    <property type="molecule type" value="Genomic_DNA"/>
</dbReference>
<comment type="caution">
    <text evidence="1">The sequence shown here is derived from an EMBL/GenBank/DDBJ whole genome shotgun (WGS) entry which is preliminary data.</text>
</comment>
<accession>A0A9P4QFD0</accession>
<evidence type="ECO:0000313" key="1">
    <source>
        <dbReference type="EMBL" id="KAF2723682.1"/>
    </source>
</evidence>